<dbReference type="InterPro" id="IPR002491">
    <property type="entry name" value="ABC_transptr_periplasmic_BD"/>
</dbReference>
<name>A0A1M6MI58_9ACTN</name>
<sequence length="339" mass="35525">MDIKRPLAPAALALAATLALVGCGSQPADGNGTSGSPAASATSAAPTSVTIEDNRGSHTVEVPPTSVAAFDNRTFETLSDWGVTLSVAAVSLMPATIAYTQDDSIVDVGTHNEPNLELIVAADPDVVIIGQRFTQFYDDIAALVPDATLIELDPRDGEPFADELKRQVTVLGEVFSKQAEAQQLVDDYDAAMARVKAAYDPAQTAMAVNVSGGEIGFIAPGQGRTLGPVFTDAGLTPALEVEESSTNHEGDEISVEAIAASNPEWILVMDRSAAVDADNPDFKPAAEIIEATDALRNVPAIQKGQVVYMPADTYTNEGIQTYTEFLNDFADALEAAKQG</sequence>
<dbReference type="STRING" id="1123357.SAMN02745244_03362"/>
<organism evidence="8 9">
    <name type="scientific">Tessaracoccus bendigoensis DSM 12906</name>
    <dbReference type="NCBI Taxonomy" id="1123357"/>
    <lineage>
        <taxon>Bacteria</taxon>
        <taxon>Bacillati</taxon>
        <taxon>Actinomycetota</taxon>
        <taxon>Actinomycetes</taxon>
        <taxon>Propionibacteriales</taxon>
        <taxon>Propionibacteriaceae</taxon>
        <taxon>Tessaracoccus</taxon>
    </lineage>
</organism>
<protein>
    <submittedName>
        <fullName evidence="8">Iron complex transport system substrate-binding protein</fullName>
    </submittedName>
</protein>
<comment type="similarity">
    <text evidence="2">Belongs to the bacterial solute-binding protein 8 family.</text>
</comment>
<dbReference type="RefSeq" id="WP_073190613.1">
    <property type="nucleotide sequence ID" value="NZ_FQZG01000088.1"/>
</dbReference>
<proteinExistence type="inferred from homology"/>
<dbReference type="Gene3D" id="3.40.50.1980">
    <property type="entry name" value="Nitrogenase molybdenum iron protein domain"/>
    <property type="match status" value="2"/>
</dbReference>
<dbReference type="InterPro" id="IPR051313">
    <property type="entry name" value="Bact_iron-sidero_bind"/>
</dbReference>
<dbReference type="OrthoDB" id="63946at2"/>
<evidence type="ECO:0000256" key="4">
    <source>
        <dbReference type="ARBA" id="ARBA00022729"/>
    </source>
</evidence>
<dbReference type="PANTHER" id="PTHR30532">
    <property type="entry name" value="IRON III DICITRATE-BINDING PERIPLASMIC PROTEIN"/>
    <property type="match status" value="1"/>
</dbReference>
<dbReference type="EMBL" id="FQZG01000088">
    <property type="protein sequence ID" value="SHJ83096.1"/>
    <property type="molecule type" value="Genomic_DNA"/>
</dbReference>
<dbReference type="PROSITE" id="PS51257">
    <property type="entry name" value="PROKAR_LIPOPROTEIN"/>
    <property type="match status" value="1"/>
</dbReference>
<keyword evidence="4 6" id="KW-0732">Signal</keyword>
<evidence type="ECO:0000313" key="8">
    <source>
        <dbReference type="EMBL" id="SHJ83096.1"/>
    </source>
</evidence>
<evidence type="ECO:0000256" key="3">
    <source>
        <dbReference type="ARBA" id="ARBA00022448"/>
    </source>
</evidence>
<dbReference type="GO" id="GO:0030288">
    <property type="term" value="C:outer membrane-bounded periplasmic space"/>
    <property type="evidence" value="ECO:0007669"/>
    <property type="project" value="TreeGrafter"/>
</dbReference>
<feature type="chain" id="PRO_5038763558" evidence="6">
    <location>
        <begin position="22"/>
        <end position="339"/>
    </location>
</feature>
<dbReference type="GO" id="GO:1901678">
    <property type="term" value="P:iron coordination entity transport"/>
    <property type="evidence" value="ECO:0007669"/>
    <property type="project" value="UniProtKB-ARBA"/>
</dbReference>
<dbReference type="PROSITE" id="PS50983">
    <property type="entry name" value="FE_B12_PBP"/>
    <property type="match status" value="1"/>
</dbReference>
<evidence type="ECO:0000256" key="5">
    <source>
        <dbReference type="SAM" id="MobiDB-lite"/>
    </source>
</evidence>
<keyword evidence="9" id="KW-1185">Reference proteome</keyword>
<dbReference type="Proteomes" id="UP000184512">
    <property type="component" value="Unassembled WGS sequence"/>
</dbReference>
<evidence type="ECO:0000313" key="9">
    <source>
        <dbReference type="Proteomes" id="UP000184512"/>
    </source>
</evidence>
<dbReference type="PANTHER" id="PTHR30532:SF28">
    <property type="entry name" value="PETROBACTIN-BINDING PROTEIN YCLQ"/>
    <property type="match status" value="1"/>
</dbReference>
<dbReference type="Pfam" id="PF01497">
    <property type="entry name" value="Peripla_BP_2"/>
    <property type="match status" value="1"/>
</dbReference>
<accession>A0A1M6MI58</accession>
<dbReference type="AlphaFoldDB" id="A0A1M6MI58"/>
<feature type="domain" description="Fe/B12 periplasmic-binding" evidence="7">
    <location>
        <begin position="66"/>
        <end position="337"/>
    </location>
</feature>
<evidence type="ECO:0000256" key="6">
    <source>
        <dbReference type="SAM" id="SignalP"/>
    </source>
</evidence>
<gene>
    <name evidence="8" type="ORF">SAMN02745244_03362</name>
</gene>
<dbReference type="SUPFAM" id="SSF53807">
    <property type="entry name" value="Helical backbone' metal receptor"/>
    <property type="match status" value="1"/>
</dbReference>
<evidence type="ECO:0000259" key="7">
    <source>
        <dbReference type="PROSITE" id="PS50983"/>
    </source>
</evidence>
<feature type="signal peptide" evidence="6">
    <location>
        <begin position="1"/>
        <end position="21"/>
    </location>
</feature>
<evidence type="ECO:0000256" key="2">
    <source>
        <dbReference type="ARBA" id="ARBA00008814"/>
    </source>
</evidence>
<evidence type="ECO:0000256" key="1">
    <source>
        <dbReference type="ARBA" id="ARBA00004196"/>
    </source>
</evidence>
<feature type="compositionally biased region" description="Low complexity" evidence="5">
    <location>
        <begin position="34"/>
        <end position="48"/>
    </location>
</feature>
<keyword evidence="3" id="KW-0813">Transport</keyword>
<reference evidence="8 9" key="1">
    <citation type="submission" date="2016-11" db="EMBL/GenBank/DDBJ databases">
        <authorList>
            <person name="Jaros S."/>
            <person name="Januszkiewicz K."/>
            <person name="Wedrychowicz H."/>
        </authorList>
    </citation>
    <scope>NUCLEOTIDE SEQUENCE [LARGE SCALE GENOMIC DNA]</scope>
    <source>
        <strain evidence="8 9">DSM 12906</strain>
    </source>
</reference>
<comment type="subcellular location">
    <subcellularLocation>
        <location evidence="1">Cell envelope</location>
    </subcellularLocation>
</comment>
<feature type="region of interest" description="Disordered" evidence="5">
    <location>
        <begin position="28"/>
        <end position="60"/>
    </location>
</feature>